<keyword evidence="1" id="KW-0812">Transmembrane</keyword>
<comment type="caution">
    <text evidence="2">The sequence shown here is derived from an EMBL/GenBank/DDBJ whole genome shotgun (WGS) entry which is preliminary data.</text>
</comment>
<proteinExistence type="predicted"/>
<protein>
    <recommendedName>
        <fullName evidence="4">DUF2946 domain-containing protein</fullName>
    </recommendedName>
</protein>
<keyword evidence="1" id="KW-1133">Transmembrane helix</keyword>
<feature type="transmembrane region" description="Helical" evidence="1">
    <location>
        <begin position="86"/>
        <end position="111"/>
    </location>
</feature>
<organism evidence="2 3">
    <name type="scientific">Williamsia phyllosphaerae</name>
    <dbReference type="NCBI Taxonomy" id="885042"/>
    <lineage>
        <taxon>Bacteria</taxon>
        <taxon>Bacillati</taxon>
        <taxon>Actinomycetota</taxon>
        <taxon>Actinomycetes</taxon>
        <taxon>Mycobacteriales</taxon>
        <taxon>Nocardiaceae</taxon>
        <taxon>Williamsia</taxon>
    </lineage>
</organism>
<accession>A0ABQ1UBZ2</accession>
<keyword evidence="3" id="KW-1185">Reference proteome</keyword>
<dbReference type="PROSITE" id="PS51257">
    <property type="entry name" value="PROKAR_LIPOPROTEIN"/>
    <property type="match status" value="1"/>
</dbReference>
<evidence type="ECO:0000256" key="1">
    <source>
        <dbReference type="SAM" id="Phobius"/>
    </source>
</evidence>
<evidence type="ECO:0008006" key="4">
    <source>
        <dbReference type="Google" id="ProtNLM"/>
    </source>
</evidence>
<dbReference type="Proteomes" id="UP000632454">
    <property type="component" value="Unassembled WGS sequence"/>
</dbReference>
<reference evidence="3" key="1">
    <citation type="journal article" date="2019" name="Int. J. Syst. Evol. Microbiol.">
        <title>The Global Catalogue of Microorganisms (GCM) 10K type strain sequencing project: providing services to taxonomists for standard genome sequencing and annotation.</title>
        <authorList>
            <consortium name="The Broad Institute Genomics Platform"/>
            <consortium name="The Broad Institute Genome Sequencing Center for Infectious Disease"/>
            <person name="Wu L."/>
            <person name="Ma J."/>
        </authorList>
    </citation>
    <scope>NUCLEOTIDE SEQUENCE [LARGE SCALE GENOMIC DNA]</scope>
    <source>
        <strain evidence="3">CCM 7855</strain>
    </source>
</reference>
<dbReference type="RefSeq" id="WP_188486890.1">
    <property type="nucleotide sequence ID" value="NZ_BMCS01000001.1"/>
</dbReference>
<name>A0ABQ1UBZ2_9NOCA</name>
<evidence type="ECO:0000313" key="3">
    <source>
        <dbReference type="Proteomes" id="UP000632454"/>
    </source>
</evidence>
<evidence type="ECO:0000313" key="2">
    <source>
        <dbReference type="EMBL" id="GGF13363.1"/>
    </source>
</evidence>
<dbReference type="EMBL" id="BMCS01000001">
    <property type="protein sequence ID" value="GGF13363.1"/>
    <property type="molecule type" value="Genomic_DNA"/>
</dbReference>
<keyword evidence="1" id="KW-0472">Membrane</keyword>
<gene>
    <name evidence="2" type="ORF">GCM10007298_06680</name>
</gene>
<sequence length="136" mass="14016">MITGRYRQPRPNAAVSGLLALSVAVMHIVMVACLSGGSVTATASPDPHAVHSATMSAAMGSATEHAAASADCLMGDHACVFVRADAVFLTVAVGLVLATAPLAIAAVIRLARRGERLGRSPPWAIPDHLELSVIRR</sequence>